<dbReference type="EMBL" id="BK032800">
    <property type="protein sequence ID" value="DAF60933.1"/>
    <property type="molecule type" value="Genomic_DNA"/>
</dbReference>
<sequence>MEKVLTFRPVTVAEVFGAPDADTLISEYMAESGNPFLPQKPNVEYYRKAEESGAFHVIGAFSGERLVGFGSFVLTVIPHYSTVTASVESVFLLKEFRRGAAGFRLINAISQAAKDAGASGIYWGCRSGSRLETLFERVPRFTRMNTVFYEALA</sequence>
<evidence type="ECO:0000259" key="1">
    <source>
        <dbReference type="PROSITE" id="PS51186"/>
    </source>
</evidence>
<dbReference type="CDD" id="cd04301">
    <property type="entry name" value="NAT_SF"/>
    <property type="match status" value="1"/>
</dbReference>
<proteinExistence type="predicted"/>
<dbReference type="InterPro" id="IPR000182">
    <property type="entry name" value="GNAT_dom"/>
</dbReference>
<dbReference type="PROSITE" id="PS51186">
    <property type="entry name" value="GNAT"/>
    <property type="match status" value="1"/>
</dbReference>
<evidence type="ECO:0000313" key="2">
    <source>
        <dbReference type="EMBL" id="DAF60933.1"/>
    </source>
</evidence>
<accession>A0A8S5TCA2</accession>
<dbReference type="Gene3D" id="3.40.630.30">
    <property type="match status" value="1"/>
</dbReference>
<feature type="domain" description="N-acetyltransferase" evidence="1">
    <location>
        <begin position="5"/>
        <end position="153"/>
    </location>
</feature>
<name>A0A8S5TCA2_9CAUD</name>
<protein>
    <submittedName>
        <fullName evidence="2">Acetyltransferase domain containing protein</fullName>
    </submittedName>
</protein>
<reference evidence="2" key="1">
    <citation type="journal article" date="2021" name="Proc. Natl. Acad. Sci. U.S.A.">
        <title>A Catalog of Tens of Thousands of Viruses from Human Metagenomes Reveals Hidden Associations with Chronic Diseases.</title>
        <authorList>
            <person name="Tisza M.J."/>
            <person name="Buck C.B."/>
        </authorList>
    </citation>
    <scope>NUCLEOTIDE SEQUENCE</scope>
    <source>
        <strain evidence="2">CtlMy11</strain>
    </source>
</reference>
<organism evidence="2">
    <name type="scientific">Podoviridae sp. ctlMy11</name>
    <dbReference type="NCBI Taxonomy" id="2827746"/>
    <lineage>
        <taxon>Viruses</taxon>
        <taxon>Duplodnaviria</taxon>
        <taxon>Heunggongvirae</taxon>
        <taxon>Uroviricota</taxon>
        <taxon>Caudoviricetes</taxon>
    </lineage>
</organism>
<dbReference type="GO" id="GO:0016747">
    <property type="term" value="F:acyltransferase activity, transferring groups other than amino-acyl groups"/>
    <property type="evidence" value="ECO:0007669"/>
    <property type="project" value="InterPro"/>
</dbReference>
<dbReference type="InterPro" id="IPR016181">
    <property type="entry name" value="Acyl_CoA_acyltransferase"/>
</dbReference>
<dbReference type="Pfam" id="PF00583">
    <property type="entry name" value="Acetyltransf_1"/>
    <property type="match status" value="1"/>
</dbReference>
<dbReference type="SUPFAM" id="SSF55729">
    <property type="entry name" value="Acyl-CoA N-acyltransferases (Nat)"/>
    <property type="match status" value="1"/>
</dbReference>